<dbReference type="Pfam" id="PF04389">
    <property type="entry name" value="Peptidase_M28"/>
    <property type="match status" value="1"/>
</dbReference>
<comment type="subunit">
    <text evidence="4">Monomer.</text>
</comment>
<comment type="cofactor">
    <cofactor evidence="1">
        <name>Zn(2+)</name>
        <dbReference type="ChEBI" id="CHEBI:29105"/>
    </cofactor>
</comment>
<evidence type="ECO:0000256" key="14">
    <source>
        <dbReference type="RuleBase" id="RU361240"/>
    </source>
</evidence>
<evidence type="ECO:0000313" key="17">
    <source>
        <dbReference type="EMBL" id="VTT74434.1"/>
    </source>
</evidence>
<evidence type="ECO:0000256" key="13">
    <source>
        <dbReference type="ARBA" id="ARBA00023180"/>
    </source>
</evidence>
<evidence type="ECO:0000259" key="16">
    <source>
        <dbReference type="Pfam" id="PF04389"/>
    </source>
</evidence>
<gene>
    <name evidence="17" type="ORF">C2S_1688</name>
</gene>
<evidence type="ECO:0000256" key="1">
    <source>
        <dbReference type="ARBA" id="ARBA00001947"/>
    </source>
</evidence>
<keyword evidence="6" id="KW-0964">Secreted</keyword>
<keyword evidence="13" id="KW-0325">Glycoprotein</keyword>
<sequence>MRFTTLSLPLFALAASATKKPLVNELKLQKDINIKDLMAGAQKLQDIATANGNTRVFGGAGHNATVDWLYKTLKATGYYNVKKQPFTELYSAGTASLKVDGDDITAAIMTYTPAGEASGPLVVAENLGCEASDFPAESEGNVVLVLRGECPFAQKSSNGKTAGAAAVIVYNNVPGELAGTLGEPFGEFAPIVGISQEDGQAILAKTKAGEVTVDLKVDATVENRVTFNVIAETKEGDHDNVLVVGGHSDSVAAGPGINDDGSGIIGILKVAQALTKYRVKNAVRFGFWSAEEFGLLGSYAYMKSINGSDAEVAKIRAYLNFDMIASPNYVYGIYDGDGSAFNLTGPAGSDAIEKDFERFFKTKRLGYVPSEFSGRSDYAAFIENGIPSGGLFTGAEQLKTEEEAKKFGGEAGVAYDINYHKIGDDINNLNKEAFLVNTQAIANSVARYAKTWKSLPKVTHNTRRWDAEMEQNFFFVDGLNADKTSKKLMRRHVMKGKNAGKTFHRPSRTSQIVQYRPMERIPRPLATQFFSFPFPVPVTKVAGKAIDDSYDCSLALIQASNEIYLGIGYNCTNSLSCISQTLDQLKVRLNSKEALSDHTMSIIMALINQEQAAEHYAAAETHMAGLKRIVDLRGGLENIGDSVITVKICRTDILFAMQQGGHPLFHRDHIYHVKRSLAYKGFNLQPDSDAYSNRLGPIIQEAFSDTMGLCRLLNKHQDEKPLDLLEFQEVLVSICYRLLQFRTIYESRLMQDAQSTYHIGLCLFMISIHFNNTQFRIARRGLIMALVKEAIESKLSEHEDEVKFWLLSLGGISVSLPDGREWFVEALREQASLLGIMAWEQVKGCLAKFPWMDAIHDEPIRKLWDQVRLMDV</sequence>
<evidence type="ECO:0000256" key="10">
    <source>
        <dbReference type="ARBA" id="ARBA00022801"/>
    </source>
</evidence>
<dbReference type="GO" id="GO:0004177">
    <property type="term" value="F:aminopeptidase activity"/>
    <property type="evidence" value="ECO:0007669"/>
    <property type="project" value="UniProtKB-KW"/>
</dbReference>
<reference evidence="17" key="1">
    <citation type="submission" date="2019-05" db="EMBL/GenBank/DDBJ databases">
        <authorList>
            <person name="Piombo E."/>
        </authorList>
    </citation>
    <scope>NUCLEOTIDE SEQUENCE</scope>
    <source>
        <strain evidence="17">C2S</strain>
    </source>
</reference>
<evidence type="ECO:0000256" key="7">
    <source>
        <dbReference type="ARBA" id="ARBA00022670"/>
    </source>
</evidence>
<comment type="subcellular location">
    <subcellularLocation>
        <location evidence="2">Secreted</location>
    </subcellularLocation>
</comment>
<feature type="domain" description="PA" evidence="15">
    <location>
        <begin position="118"/>
        <end position="202"/>
    </location>
</feature>
<proteinExistence type="inferred from homology"/>
<dbReference type="InterPro" id="IPR041756">
    <property type="entry name" value="M28_SGAP-like"/>
</dbReference>
<keyword evidence="12" id="KW-0482">Metalloprotease</keyword>
<evidence type="ECO:0000256" key="9">
    <source>
        <dbReference type="ARBA" id="ARBA00022729"/>
    </source>
</evidence>
<dbReference type="GO" id="GO:0005576">
    <property type="term" value="C:extracellular region"/>
    <property type="evidence" value="ECO:0007669"/>
    <property type="project" value="UniProtKB-SubCell"/>
</dbReference>
<dbReference type="Gene3D" id="3.50.30.30">
    <property type="match status" value="1"/>
</dbReference>
<dbReference type="CDD" id="cd02130">
    <property type="entry name" value="PA_ScAPY_like"/>
    <property type="match status" value="1"/>
</dbReference>
<dbReference type="Gene3D" id="3.40.630.10">
    <property type="entry name" value="Zn peptidases"/>
    <property type="match status" value="1"/>
</dbReference>
<accession>A0A9Q9RSJ3</accession>
<evidence type="ECO:0000259" key="15">
    <source>
        <dbReference type="Pfam" id="PF02225"/>
    </source>
</evidence>
<keyword evidence="9 14" id="KW-0732">Signal</keyword>
<feature type="signal peptide" evidence="14">
    <location>
        <begin position="1"/>
        <end position="17"/>
    </location>
</feature>
<dbReference type="GO" id="GO:0008235">
    <property type="term" value="F:metalloexopeptidase activity"/>
    <property type="evidence" value="ECO:0007669"/>
    <property type="project" value="InterPro"/>
</dbReference>
<keyword evidence="11 14" id="KW-0862">Zinc</keyword>
<evidence type="ECO:0000256" key="12">
    <source>
        <dbReference type="ARBA" id="ARBA00023049"/>
    </source>
</evidence>
<dbReference type="AlphaFoldDB" id="A0A9Q9RSJ3"/>
<dbReference type="PANTHER" id="PTHR12147:SF57">
    <property type="entry name" value="PEPTIDE HYDROLASE"/>
    <property type="match status" value="1"/>
</dbReference>
<evidence type="ECO:0000256" key="4">
    <source>
        <dbReference type="ARBA" id="ARBA00011245"/>
    </source>
</evidence>
<comment type="similarity">
    <text evidence="3">Belongs to the peptidase M28 family. M28A subfamily.</text>
</comment>
<dbReference type="FunFam" id="3.40.630.10:FF:000054">
    <property type="entry name" value="Peptide hydrolase"/>
    <property type="match status" value="1"/>
</dbReference>
<evidence type="ECO:0000256" key="6">
    <source>
        <dbReference type="ARBA" id="ARBA00022525"/>
    </source>
</evidence>
<keyword evidence="5" id="KW-0031">Aminopeptidase</keyword>
<dbReference type="SUPFAM" id="SSF52025">
    <property type="entry name" value="PA domain"/>
    <property type="match status" value="1"/>
</dbReference>
<keyword evidence="10 14" id="KW-0378">Hydrolase</keyword>
<feature type="chain" id="PRO_5040538500" description="Peptide hydrolase" evidence="14">
    <location>
        <begin position="18"/>
        <end position="872"/>
    </location>
</feature>
<comment type="caution">
    <text evidence="17">The sequence shown here is derived from an EMBL/GenBank/DDBJ whole genome shotgun (WGS) entry which is preliminary data.</text>
</comment>
<dbReference type="EMBL" id="CABFJX010000374">
    <property type="protein sequence ID" value="VTT74434.1"/>
    <property type="molecule type" value="Genomic_DNA"/>
</dbReference>
<evidence type="ECO:0000313" key="18">
    <source>
        <dbReference type="Proteomes" id="UP000760494"/>
    </source>
</evidence>
<evidence type="ECO:0000256" key="5">
    <source>
        <dbReference type="ARBA" id="ARBA00022438"/>
    </source>
</evidence>
<evidence type="ECO:0000256" key="2">
    <source>
        <dbReference type="ARBA" id="ARBA00004613"/>
    </source>
</evidence>
<evidence type="ECO:0000256" key="8">
    <source>
        <dbReference type="ARBA" id="ARBA00022723"/>
    </source>
</evidence>
<dbReference type="SUPFAM" id="SSF53187">
    <property type="entry name" value="Zn-dependent exopeptidases"/>
    <property type="match status" value="1"/>
</dbReference>
<dbReference type="Proteomes" id="UP000760494">
    <property type="component" value="Unassembled WGS sequence"/>
</dbReference>
<dbReference type="FunFam" id="3.50.30.30:FF:000030">
    <property type="entry name" value="Peptide hydrolase"/>
    <property type="match status" value="1"/>
</dbReference>
<protein>
    <recommendedName>
        <fullName evidence="14">Peptide hydrolase</fullName>
        <ecNumber evidence="14">3.4.-.-</ecNumber>
    </recommendedName>
</protein>
<dbReference type="Pfam" id="PF02225">
    <property type="entry name" value="PA"/>
    <property type="match status" value="1"/>
</dbReference>
<dbReference type="GO" id="GO:0006508">
    <property type="term" value="P:proteolysis"/>
    <property type="evidence" value="ECO:0007669"/>
    <property type="project" value="UniProtKB-KW"/>
</dbReference>
<dbReference type="PANTHER" id="PTHR12147">
    <property type="entry name" value="METALLOPEPTIDASE M28 FAMILY MEMBER"/>
    <property type="match status" value="1"/>
</dbReference>
<evidence type="ECO:0000256" key="3">
    <source>
        <dbReference type="ARBA" id="ARBA00005957"/>
    </source>
</evidence>
<dbReference type="EC" id="3.4.-.-" evidence="14"/>
<dbReference type="InterPro" id="IPR045175">
    <property type="entry name" value="M28_fam"/>
</dbReference>
<dbReference type="InterPro" id="IPR003137">
    <property type="entry name" value="PA_domain"/>
</dbReference>
<dbReference type="CDD" id="cd03876">
    <property type="entry name" value="M28_SGAP_like"/>
    <property type="match status" value="1"/>
</dbReference>
<evidence type="ECO:0000256" key="11">
    <source>
        <dbReference type="ARBA" id="ARBA00022833"/>
    </source>
</evidence>
<keyword evidence="8 14" id="KW-0479">Metal-binding</keyword>
<name>A0A9Q9RSJ3_FUSFU</name>
<dbReference type="GO" id="GO:0046872">
    <property type="term" value="F:metal ion binding"/>
    <property type="evidence" value="ECO:0007669"/>
    <property type="project" value="UniProtKB-KW"/>
</dbReference>
<dbReference type="InterPro" id="IPR046450">
    <property type="entry name" value="PA_dom_sf"/>
</dbReference>
<keyword evidence="7 14" id="KW-0645">Protease</keyword>
<dbReference type="InterPro" id="IPR007484">
    <property type="entry name" value="Peptidase_M28"/>
</dbReference>
<organism evidence="17 18">
    <name type="scientific">Fusarium fujikuroi</name>
    <name type="common">Bakanae and foot rot disease fungus</name>
    <name type="synonym">Gibberella fujikuroi</name>
    <dbReference type="NCBI Taxonomy" id="5127"/>
    <lineage>
        <taxon>Eukaryota</taxon>
        <taxon>Fungi</taxon>
        <taxon>Dikarya</taxon>
        <taxon>Ascomycota</taxon>
        <taxon>Pezizomycotina</taxon>
        <taxon>Sordariomycetes</taxon>
        <taxon>Hypocreomycetidae</taxon>
        <taxon>Hypocreales</taxon>
        <taxon>Nectriaceae</taxon>
        <taxon>Fusarium</taxon>
        <taxon>Fusarium fujikuroi species complex</taxon>
    </lineage>
</organism>
<feature type="domain" description="Peptidase M28" evidence="16">
    <location>
        <begin position="228"/>
        <end position="443"/>
    </location>
</feature>